<organism evidence="2 3">
    <name type="scientific">Bacteroides fragilis</name>
    <dbReference type="NCBI Taxonomy" id="817"/>
    <lineage>
        <taxon>Bacteria</taxon>
        <taxon>Pseudomonadati</taxon>
        <taxon>Bacteroidota</taxon>
        <taxon>Bacteroidia</taxon>
        <taxon>Bacteroidales</taxon>
        <taxon>Bacteroidaceae</taxon>
        <taxon>Bacteroides</taxon>
    </lineage>
</organism>
<reference evidence="2 3" key="1">
    <citation type="submission" date="2018-08" db="EMBL/GenBank/DDBJ databases">
        <title>A genome reference for cultivated species of the human gut microbiota.</title>
        <authorList>
            <person name="Zou Y."/>
            <person name="Xue W."/>
            <person name="Luo G."/>
        </authorList>
    </citation>
    <scope>NUCLEOTIDE SEQUENCE [LARGE SCALE GENOMIC DNA]</scope>
    <source>
        <strain evidence="2 3">OF01-1</strain>
    </source>
</reference>
<accession>A0A413K5X3</accession>
<dbReference type="EMBL" id="QSDG01000001">
    <property type="protein sequence ID" value="RGY71678.1"/>
    <property type="molecule type" value="Genomic_DNA"/>
</dbReference>
<evidence type="ECO:0000313" key="2">
    <source>
        <dbReference type="EMBL" id="RGY71678.1"/>
    </source>
</evidence>
<protein>
    <recommendedName>
        <fullName evidence="4">Transmembrane protein</fullName>
    </recommendedName>
</protein>
<feature type="transmembrane region" description="Helical" evidence="1">
    <location>
        <begin position="15"/>
        <end position="39"/>
    </location>
</feature>
<evidence type="ECO:0008006" key="4">
    <source>
        <dbReference type="Google" id="ProtNLM"/>
    </source>
</evidence>
<gene>
    <name evidence="2" type="ORF">DXA27_00275</name>
</gene>
<keyword evidence="1" id="KW-1133">Transmembrane helix</keyword>
<evidence type="ECO:0000313" key="3">
    <source>
        <dbReference type="Proteomes" id="UP000284614"/>
    </source>
</evidence>
<dbReference type="Proteomes" id="UP000284614">
    <property type="component" value="Unassembled WGS sequence"/>
</dbReference>
<dbReference type="AlphaFoldDB" id="A0A413K5X3"/>
<sequence>MGILFSKTSPCCYSILFTLFFRTLSFFSGPLSNLSLFFLKSNRYSMDLSCLNTIHLLLTGISTDLVNNKKSYYTFIYKYNTILLYDKYIQY</sequence>
<proteinExistence type="predicted"/>
<comment type="caution">
    <text evidence="2">The sequence shown here is derived from an EMBL/GenBank/DDBJ whole genome shotgun (WGS) entry which is preliminary data.</text>
</comment>
<keyword evidence="1" id="KW-0812">Transmembrane</keyword>
<name>A0A413K5X3_BACFG</name>
<keyword evidence="1" id="KW-0472">Membrane</keyword>
<evidence type="ECO:0000256" key="1">
    <source>
        <dbReference type="SAM" id="Phobius"/>
    </source>
</evidence>